<keyword evidence="9 12" id="KW-0472">Membrane</keyword>
<feature type="domain" description="Leucine-rich repeat-containing N-terminal plant-type" evidence="13">
    <location>
        <begin position="19"/>
        <end position="65"/>
    </location>
</feature>
<proteinExistence type="inferred from homology"/>
<dbReference type="EMBL" id="CACSHJ010000089">
    <property type="protein sequence ID" value="CAA0381421.1"/>
    <property type="molecule type" value="Genomic_DNA"/>
</dbReference>
<dbReference type="InterPro" id="IPR013210">
    <property type="entry name" value="LRR_N_plant-typ"/>
</dbReference>
<keyword evidence="6" id="KW-0732">Signal</keyword>
<dbReference type="InterPro" id="IPR032675">
    <property type="entry name" value="LRR_dom_sf"/>
</dbReference>
<dbReference type="SUPFAM" id="SSF52047">
    <property type="entry name" value="RNI-like"/>
    <property type="match status" value="2"/>
</dbReference>
<dbReference type="SMART" id="SM00369">
    <property type="entry name" value="LRR_TYP"/>
    <property type="match status" value="7"/>
</dbReference>
<keyword evidence="4" id="KW-0433">Leucine-rich repeat</keyword>
<evidence type="ECO:0000256" key="7">
    <source>
        <dbReference type="ARBA" id="ARBA00022737"/>
    </source>
</evidence>
<dbReference type="ExpressionAtlas" id="A0A5S9X998">
    <property type="expression patterns" value="baseline and differential"/>
</dbReference>
<accession>A0A5S9X998</accession>
<keyword evidence="8 12" id="KW-1133">Transmembrane helix</keyword>
<reference evidence="15 16" key="1">
    <citation type="submission" date="2019-12" db="EMBL/GenBank/DDBJ databases">
        <authorList>
            <person name="Jiao W.-B."/>
            <person name="Schneeberger K."/>
        </authorList>
    </citation>
    <scope>NUCLEOTIDE SEQUENCE [LARGE SCALE GENOMIC DNA]</scope>
    <source>
        <strain evidence="16">cv. C24</strain>
    </source>
</reference>
<evidence type="ECO:0000259" key="14">
    <source>
        <dbReference type="Pfam" id="PF23598"/>
    </source>
</evidence>
<feature type="transmembrane region" description="Helical" evidence="12">
    <location>
        <begin position="750"/>
        <end position="775"/>
    </location>
</feature>
<dbReference type="Gene3D" id="3.80.10.10">
    <property type="entry name" value="Ribonuclease Inhibitor"/>
    <property type="match status" value="2"/>
</dbReference>
<dbReference type="PANTHER" id="PTHR48052">
    <property type="entry name" value="UNNAMED PRODUCT"/>
    <property type="match status" value="1"/>
</dbReference>
<evidence type="ECO:0000256" key="1">
    <source>
        <dbReference type="ARBA" id="ARBA00004251"/>
    </source>
</evidence>
<evidence type="ECO:0000313" key="15">
    <source>
        <dbReference type="EMBL" id="CAA0381421.1"/>
    </source>
</evidence>
<evidence type="ECO:0000256" key="10">
    <source>
        <dbReference type="ARBA" id="ARBA00023170"/>
    </source>
</evidence>
<evidence type="ECO:0000256" key="8">
    <source>
        <dbReference type="ARBA" id="ARBA00022989"/>
    </source>
</evidence>
<evidence type="ECO:0000259" key="13">
    <source>
        <dbReference type="Pfam" id="PF08263"/>
    </source>
</evidence>
<dbReference type="FunFam" id="3.80.10.10:FF:000111">
    <property type="entry name" value="LRR receptor-like serine/threonine-protein kinase ERECTA"/>
    <property type="match status" value="1"/>
</dbReference>
<sequence>MVSFFLHTLASPTLRHCRHDQRNALLEFKHEFPRVNESNQIPYDVSLSSWNKSIDCCSWEGVTCDAISSEVISLNLSHVPLNNSLKPNSGLFKLQHLHNLTLSNCSLYGDIPSSLGNLFRLTLLDLSYNYLVGQVPPSIGNLSRLTILDLWDNKLVGQLPASIGNLTQLEYLIFSHNKFSGNIPVTFSNLTKLLVVNLYNNSFESMLPLDMSGFQNLDCFNVGENSFSGTLPKSLFTIPSLRWANLEGNMFKGPIEFRNMYSPSTRLQYLFLSQNKFDGPIPDTLSQYLNLIELDLSFNNLTGSFPTFLFTIPTLERVNLEGNHLKGPVEFGNMSSSSSLKFLNFAQNEFNGSIPESVSQYLNLEELHLVSTISLVQSQDLYQKGLDETQVQWLDLSSNSFQGPFPHWICKLRSLEILIMSDNRFNGSIPPCLSSFMVSLTDLILRNNSLSGPLPDIFVNATKLLSLDVSRNKLDGVLPKSLIHCKAMQLLNVRSNKIKDKFPSWLGSLPSLHVLILRSNEFYGTLYQPHASIGFQSLRVIDVSHNDLIGTLPSFYFSSWREMSRLTGEDGDFRLSEAPYMGKVLNATAFFVDSMEIVNKGVETEFKRINEENKVINFSGNRFSGNIPESIGLLKELRHLNLSSNAFTGNIPQSLANLMKLEALDLSLNQLSGQIPQGLGSLSFMSTMNFSYNFLEGPVPKSTQFQGQNCSAFMENPKLNGLEEICRETDRVPNTKPQESKDLSEPEEHVINWIAAGIAYGPGVVCGLVIGHIFLSHKDECWFMEKFRRKKPKVVTRIARPSKH</sequence>
<evidence type="ECO:0000313" key="16">
    <source>
        <dbReference type="Proteomes" id="UP000434276"/>
    </source>
</evidence>
<comment type="subcellular location">
    <subcellularLocation>
        <location evidence="1">Cell membrane</location>
        <topology evidence="1">Single-pass type I membrane protein</topology>
    </subcellularLocation>
</comment>
<dbReference type="PANTHER" id="PTHR48052:SF66">
    <property type="entry name" value="OS02G0610000 PROTEIN"/>
    <property type="match status" value="1"/>
</dbReference>
<gene>
    <name evidence="15" type="ORF">C24_LOCUS11673</name>
</gene>
<keyword evidence="3" id="KW-1003">Cell membrane</keyword>
<dbReference type="GO" id="GO:0005886">
    <property type="term" value="C:plasma membrane"/>
    <property type="evidence" value="ECO:0007669"/>
    <property type="project" value="UniProtKB-SubCell"/>
</dbReference>
<evidence type="ECO:0000256" key="12">
    <source>
        <dbReference type="SAM" id="Phobius"/>
    </source>
</evidence>
<evidence type="ECO:0000256" key="11">
    <source>
        <dbReference type="ARBA" id="ARBA00023180"/>
    </source>
</evidence>
<dbReference type="PRINTS" id="PR00019">
    <property type="entry name" value="LEURICHRPT"/>
</dbReference>
<keyword evidence="5 12" id="KW-0812">Transmembrane</keyword>
<comment type="similarity">
    <text evidence="2">Belongs to the RLP family.</text>
</comment>
<dbReference type="Pfam" id="PF08263">
    <property type="entry name" value="LRRNT_2"/>
    <property type="match status" value="1"/>
</dbReference>
<evidence type="ECO:0000256" key="6">
    <source>
        <dbReference type="ARBA" id="ARBA00022729"/>
    </source>
</evidence>
<keyword evidence="10" id="KW-0675">Receptor</keyword>
<dbReference type="InterPro" id="IPR055414">
    <property type="entry name" value="LRR_R13L4/SHOC2-like"/>
</dbReference>
<keyword evidence="11" id="KW-0325">Glycoprotein</keyword>
<organism evidence="15 16">
    <name type="scientific">Arabidopsis thaliana</name>
    <name type="common">Mouse-ear cress</name>
    <dbReference type="NCBI Taxonomy" id="3702"/>
    <lineage>
        <taxon>Eukaryota</taxon>
        <taxon>Viridiplantae</taxon>
        <taxon>Streptophyta</taxon>
        <taxon>Embryophyta</taxon>
        <taxon>Tracheophyta</taxon>
        <taxon>Spermatophyta</taxon>
        <taxon>Magnoliopsida</taxon>
        <taxon>eudicotyledons</taxon>
        <taxon>Gunneridae</taxon>
        <taxon>Pentapetalae</taxon>
        <taxon>rosids</taxon>
        <taxon>malvids</taxon>
        <taxon>Brassicales</taxon>
        <taxon>Brassicaceae</taxon>
        <taxon>Camelineae</taxon>
        <taxon>Arabidopsis</taxon>
    </lineage>
</organism>
<evidence type="ECO:0000256" key="9">
    <source>
        <dbReference type="ARBA" id="ARBA00023136"/>
    </source>
</evidence>
<evidence type="ECO:0000256" key="5">
    <source>
        <dbReference type="ARBA" id="ARBA00022692"/>
    </source>
</evidence>
<dbReference type="Pfam" id="PF13855">
    <property type="entry name" value="LRR_8"/>
    <property type="match status" value="1"/>
</dbReference>
<keyword evidence="7" id="KW-0677">Repeat</keyword>
<evidence type="ECO:0000256" key="2">
    <source>
        <dbReference type="ARBA" id="ARBA00009592"/>
    </source>
</evidence>
<dbReference type="InterPro" id="IPR001611">
    <property type="entry name" value="Leu-rich_rpt"/>
</dbReference>
<evidence type="ECO:0000256" key="4">
    <source>
        <dbReference type="ARBA" id="ARBA00022614"/>
    </source>
</evidence>
<feature type="domain" description="Disease resistance R13L4/SHOC-2-like LRR" evidence="14">
    <location>
        <begin position="91"/>
        <end position="346"/>
    </location>
</feature>
<dbReference type="FunFam" id="3.80.10.10:FF:000095">
    <property type="entry name" value="LRR receptor-like serine/threonine-protein kinase GSO1"/>
    <property type="match status" value="2"/>
</dbReference>
<dbReference type="Proteomes" id="UP000434276">
    <property type="component" value="Unassembled WGS sequence"/>
</dbReference>
<name>A0A5S9X998_ARATH</name>
<dbReference type="InterPro" id="IPR003591">
    <property type="entry name" value="Leu-rich_rpt_typical-subtyp"/>
</dbReference>
<dbReference type="OrthoDB" id="442066at2759"/>
<dbReference type="AlphaFoldDB" id="A0A5S9X998"/>
<evidence type="ECO:0000256" key="3">
    <source>
        <dbReference type="ARBA" id="ARBA00022475"/>
    </source>
</evidence>
<dbReference type="Pfam" id="PF23598">
    <property type="entry name" value="LRR_14"/>
    <property type="match status" value="1"/>
</dbReference>
<dbReference type="Pfam" id="PF00560">
    <property type="entry name" value="LRR_1"/>
    <property type="match status" value="5"/>
</dbReference>
<protein>
    <submittedName>
        <fullName evidence="15">Uncharacterized protein</fullName>
    </submittedName>
</protein>